<comment type="subcellular location">
    <subcellularLocation>
        <location evidence="1 7">Mitochondrion matrix</location>
    </subcellularLocation>
</comment>
<dbReference type="InterPro" id="IPR014730">
    <property type="entry name" value="ETF_a/b_N"/>
</dbReference>
<dbReference type="EMBL" id="JBJQND010000009">
    <property type="protein sequence ID" value="KAL3866566.1"/>
    <property type="molecule type" value="Genomic_DNA"/>
</dbReference>
<dbReference type="PROSITE" id="PS00696">
    <property type="entry name" value="ETF_ALPHA"/>
    <property type="match status" value="1"/>
</dbReference>
<dbReference type="PANTHER" id="PTHR43153:SF1">
    <property type="entry name" value="ELECTRON TRANSFER FLAVOPROTEIN SUBUNIT ALPHA, MITOCHONDRIAL"/>
    <property type="match status" value="1"/>
</dbReference>
<dbReference type="SMART" id="SM00893">
    <property type="entry name" value="ETF"/>
    <property type="match status" value="1"/>
</dbReference>
<evidence type="ECO:0000313" key="11">
    <source>
        <dbReference type="Proteomes" id="UP001634394"/>
    </source>
</evidence>
<sequence>MFVRCFKPNLRKSVIFFHRFKSTLVIVEHDNQKLIPITLNTITAASKLGEVSCLVAGTKCTKVVEEVRKVNGVKKVLLADHDVFKGFLPEALTPLIIATHKQFNFTHILVGASSLGKNLIPRVAAKLDVSPISEIIGIKDKDTFVRTIYAGNAVLTLKSKDSVKLITVRGTAFEAAAMGGSASSENAPSVDVKNALSEFISQQLSKSDRPELTSAKIVISGGRGMKNGENFKLLYTLADKMNAAVGASRAAVDAGFVPNDMQIGQTGKIVAPDLYIAVGISGAIQHLAGMKDSKVIVAINKDPEAPIFQVADFGLVQDLFKAVPEMTALISKK</sequence>
<dbReference type="Pfam" id="PF01012">
    <property type="entry name" value="ETF"/>
    <property type="match status" value="1"/>
</dbReference>
<keyword evidence="4 7" id="KW-0285">Flavoprotein</keyword>
<dbReference type="CDD" id="cd01715">
    <property type="entry name" value="ETF_alpha"/>
    <property type="match status" value="1"/>
</dbReference>
<comment type="function">
    <text evidence="7">The electron transfer flavoprotein serves as a specific electron acceptor for several dehydrogenases, including five acyl-CoA dehydrogenases, glutaryl-CoA and sarcosine dehydrogenase. It transfers the electrons to the main mitochondrial respiratory chain via ETF-ubiquinone oxidoreductase (ETF dehydrogenase).</text>
</comment>
<dbReference type="InterPro" id="IPR014729">
    <property type="entry name" value="Rossmann-like_a/b/a_fold"/>
</dbReference>
<comment type="cofactor">
    <cofactor evidence="7 8">
        <name>FAD</name>
        <dbReference type="ChEBI" id="CHEBI:57692"/>
    </cofactor>
    <text evidence="7 8">Binds 1 FAD per dimer.</text>
</comment>
<protein>
    <recommendedName>
        <fullName evidence="7">Electron transfer flavoprotein subunit alpha</fullName>
        <shortName evidence="7">Alpha-ETF</shortName>
    </recommendedName>
</protein>
<dbReference type="Pfam" id="PF00766">
    <property type="entry name" value="ETF_alpha"/>
    <property type="match status" value="1"/>
</dbReference>
<dbReference type="AlphaFoldDB" id="A0ABD3VYQ4"/>
<dbReference type="GO" id="GO:0005759">
    <property type="term" value="C:mitochondrial matrix"/>
    <property type="evidence" value="ECO:0007669"/>
    <property type="project" value="UniProtKB-SubCell"/>
</dbReference>
<evidence type="ECO:0000256" key="1">
    <source>
        <dbReference type="ARBA" id="ARBA00004305"/>
    </source>
</evidence>
<dbReference type="InterPro" id="IPR033947">
    <property type="entry name" value="ETF_alpha_N"/>
</dbReference>
<organism evidence="10 11">
    <name type="scientific">Sinanodonta woodiana</name>
    <name type="common">Chinese pond mussel</name>
    <name type="synonym">Anodonta woodiana</name>
    <dbReference type="NCBI Taxonomy" id="1069815"/>
    <lineage>
        <taxon>Eukaryota</taxon>
        <taxon>Metazoa</taxon>
        <taxon>Spiralia</taxon>
        <taxon>Lophotrochozoa</taxon>
        <taxon>Mollusca</taxon>
        <taxon>Bivalvia</taxon>
        <taxon>Autobranchia</taxon>
        <taxon>Heteroconchia</taxon>
        <taxon>Palaeoheterodonta</taxon>
        <taxon>Unionida</taxon>
        <taxon>Unionoidea</taxon>
        <taxon>Unionidae</taxon>
        <taxon>Unioninae</taxon>
        <taxon>Sinanodonta</taxon>
    </lineage>
</organism>
<dbReference type="FunFam" id="3.40.50.1220:FF:000001">
    <property type="entry name" value="Electron transfer flavoprotein, alpha subunit"/>
    <property type="match status" value="1"/>
</dbReference>
<evidence type="ECO:0000256" key="2">
    <source>
        <dbReference type="ARBA" id="ARBA00005817"/>
    </source>
</evidence>
<feature type="binding site" evidence="8">
    <location>
        <begin position="248"/>
        <end position="249"/>
    </location>
    <ligand>
        <name>FAD</name>
        <dbReference type="ChEBI" id="CHEBI:57692"/>
    </ligand>
</feature>
<keyword evidence="5 7" id="KW-0274">FAD</keyword>
<dbReference type="InterPro" id="IPR018206">
    <property type="entry name" value="ETF_asu_C_CS"/>
</dbReference>
<reference evidence="10 11" key="1">
    <citation type="submission" date="2024-11" db="EMBL/GenBank/DDBJ databases">
        <title>Chromosome-level genome assembly of the freshwater bivalve Anodonta woodiana.</title>
        <authorList>
            <person name="Chen X."/>
        </authorList>
    </citation>
    <scope>NUCLEOTIDE SEQUENCE [LARGE SCALE GENOMIC DNA]</scope>
    <source>
        <strain evidence="10">MN2024</strain>
        <tissue evidence="10">Gills</tissue>
    </source>
</reference>
<keyword evidence="6 7" id="KW-0249">Electron transport</keyword>
<proteinExistence type="inferred from homology"/>
<comment type="caution">
    <text evidence="10">The sequence shown here is derived from an EMBL/GenBank/DDBJ whole genome shotgun (WGS) entry which is preliminary data.</text>
</comment>
<keyword evidence="3 7" id="KW-0813">Transport</keyword>
<evidence type="ECO:0000256" key="3">
    <source>
        <dbReference type="ARBA" id="ARBA00022448"/>
    </source>
</evidence>
<gene>
    <name evidence="10" type="ORF">ACJMK2_043854</name>
</gene>
<evidence type="ECO:0000256" key="8">
    <source>
        <dbReference type="PIRSR" id="PIRSR000089-1"/>
    </source>
</evidence>
<feature type="binding site" evidence="8">
    <location>
        <begin position="279"/>
        <end position="286"/>
    </location>
    <ligand>
        <name>FAD</name>
        <dbReference type="ChEBI" id="CHEBI:57692"/>
    </ligand>
</feature>
<feature type="binding site" evidence="8">
    <location>
        <begin position="262"/>
        <end position="266"/>
    </location>
    <ligand>
        <name>FAD</name>
        <dbReference type="ChEBI" id="CHEBI:57692"/>
    </ligand>
</feature>
<feature type="domain" description="Electron transfer flavoprotein alpha/beta-subunit N-terminal" evidence="9">
    <location>
        <begin position="23"/>
        <end position="203"/>
    </location>
</feature>
<feature type="binding site" evidence="8">
    <location>
        <position position="223"/>
    </location>
    <ligand>
        <name>FAD</name>
        <dbReference type="ChEBI" id="CHEBI:57692"/>
    </ligand>
</feature>
<evidence type="ECO:0000256" key="7">
    <source>
        <dbReference type="PIRNR" id="PIRNR000089"/>
    </source>
</evidence>
<evidence type="ECO:0000256" key="4">
    <source>
        <dbReference type="ARBA" id="ARBA00022630"/>
    </source>
</evidence>
<dbReference type="GO" id="GO:0045251">
    <property type="term" value="C:electron transfer flavoprotein complex"/>
    <property type="evidence" value="ECO:0007669"/>
    <property type="project" value="UniProtKB-ARBA"/>
</dbReference>
<keyword evidence="11" id="KW-1185">Reference proteome</keyword>
<dbReference type="Gene3D" id="3.40.50.620">
    <property type="entry name" value="HUPs"/>
    <property type="match status" value="1"/>
</dbReference>
<dbReference type="Gene3D" id="3.40.50.1220">
    <property type="entry name" value="TPP-binding domain"/>
    <property type="match status" value="1"/>
</dbReference>
<evidence type="ECO:0000259" key="9">
    <source>
        <dbReference type="SMART" id="SM00893"/>
    </source>
</evidence>
<dbReference type="SUPFAM" id="SSF52402">
    <property type="entry name" value="Adenine nucleotide alpha hydrolases-like"/>
    <property type="match status" value="1"/>
</dbReference>
<evidence type="ECO:0000256" key="5">
    <source>
        <dbReference type="ARBA" id="ARBA00022827"/>
    </source>
</evidence>
<comment type="similarity">
    <text evidence="2 7">Belongs to the ETF alpha-subunit/FixB family.</text>
</comment>
<dbReference type="FunFam" id="3.40.50.620:FF:000041">
    <property type="entry name" value="Electron transfer flavoprotein alpha subunit"/>
    <property type="match status" value="1"/>
</dbReference>
<feature type="binding site" evidence="8">
    <location>
        <position position="300"/>
    </location>
    <ligand>
        <name>FAD</name>
        <dbReference type="ChEBI" id="CHEBI:57692"/>
    </ligand>
</feature>
<evidence type="ECO:0000313" key="10">
    <source>
        <dbReference type="EMBL" id="KAL3866566.1"/>
    </source>
</evidence>
<dbReference type="SUPFAM" id="SSF52467">
    <property type="entry name" value="DHS-like NAD/FAD-binding domain"/>
    <property type="match status" value="1"/>
</dbReference>
<dbReference type="Proteomes" id="UP001634394">
    <property type="component" value="Unassembled WGS sequence"/>
</dbReference>
<dbReference type="InterPro" id="IPR029035">
    <property type="entry name" value="DHS-like_NAD/FAD-binding_dom"/>
</dbReference>
<keyword evidence="7" id="KW-0496">Mitochondrion</keyword>
<comment type="subunit">
    <text evidence="7">Heterodimer of an alpha and a beta subunit.</text>
</comment>
<dbReference type="PANTHER" id="PTHR43153">
    <property type="entry name" value="ELECTRON TRANSFER FLAVOPROTEIN ALPHA"/>
    <property type="match status" value="1"/>
</dbReference>
<evidence type="ECO:0000256" key="6">
    <source>
        <dbReference type="ARBA" id="ARBA00022982"/>
    </source>
</evidence>
<accession>A0ABD3VYQ4</accession>
<dbReference type="PIRSF" id="PIRSF000089">
    <property type="entry name" value="Electra_flavoP_a"/>
    <property type="match status" value="1"/>
</dbReference>
<name>A0ABD3VYQ4_SINWO</name>
<dbReference type="InterPro" id="IPR014731">
    <property type="entry name" value="ETF_asu_C"/>
</dbReference>
<dbReference type="InterPro" id="IPR001308">
    <property type="entry name" value="ETF_a/FixB"/>
</dbReference>